<keyword evidence="1" id="KW-0472">Membrane</keyword>
<accession>A0ABP1GGE1</accession>
<evidence type="ECO:0000313" key="2">
    <source>
        <dbReference type="EMBL" id="CAL5970348.1"/>
    </source>
</evidence>
<evidence type="ECO:0000313" key="3">
    <source>
        <dbReference type="Proteomes" id="UP001642409"/>
    </source>
</evidence>
<name>A0ABP1GGE1_9EUKA</name>
<organism evidence="2 3">
    <name type="scientific">Hexamita inflata</name>
    <dbReference type="NCBI Taxonomy" id="28002"/>
    <lineage>
        <taxon>Eukaryota</taxon>
        <taxon>Metamonada</taxon>
        <taxon>Diplomonadida</taxon>
        <taxon>Hexamitidae</taxon>
        <taxon>Hexamitinae</taxon>
        <taxon>Hexamita</taxon>
    </lineage>
</organism>
<gene>
    <name evidence="2" type="ORF">HINF_LOCUS288</name>
</gene>
<proteinExistence type="predicted"/>
<reference evidence="2 3" key="1">
    <citation type="submission" date="2024-07" db="EMBL/GenBank/DDBJ databases">
        <authorList>
            <person name="Akdeniz Z."/>
        </authorList>
    </citation>
    <scope>NUCLEOTIDE SEQUENCE [LARGE SCALE GENOMIC DNA]</scope>
</reference>
<comment type="caution">
    <text evidence="2">The sequence shown here is derived from an EMBL/GenBank/DDBJ whole genome shotgun (WGS) entry which is preliminary data.</text>
</comment>
<keyword evidence="1" id="KW-0812">Transmembrane</keyword>
<dbReference type="Proteomes" id="UP001642409">
    <property type="component" value="Unassembled WGS sequence"/>
</dbReference>
<keyword evidence="3" id="KW-1185">Reference proteome</keyword>
<dbReference type="EMBL" id="CAXDID020000001">
    <property type="protein sequence ID" value="CAL5970348.1"/>
    <property type="molecule type" value="Genomic_DNA"/>
</dbReference>
<protein>
    <submittedName>
        <fullName evidence="2">Hypothetical_protein</fullName>
    </submittedName>
</protein>
<evidence type="ECO:0000256" key="1">
    <source>
        <dbReference type="SAM" id="Phobius"/>
    </source>
</evidence>
<feature type="transmembrane region" description="Helical" evidence="1">
    <location>
        <begin position="262"/>
        <end position="282"/>
    </location>
</feature>
<keyword evidence="1" id="KW-1133">Transmembrane helix</keyword>
<sequence length="346" mass="38633">MCPQSSIPNSNKNSCMCQVENYYFDNISITCNLCSPGQFVSSLGNQCTSCQSGYVLNDASTCIPIQQCIGYISLDQTSCVQNCSYNGALYYIDNTNKSCVFKCGVNDIKKNISNILFCVNCQHEIQNSVASADNERCECLSSTILNLFGNICVSECSTNEFFNSSINQCVCTAFSQIINNTCTCNSTSISFKNTCYQCNLNQTPNADQSRCICKVAQSFIGNCVLECGPYERIENRRCSCSNLQPQGGCGPNKSLRSNQTPLIVMCVFIFFAVLSLIFLFVIKRKMKNITCQQKRETVFNQIDHSIINESAETDDEKYIDENTNISDSEIDEKVMQHIKKRIVVEV</sequence>